<dbReference type="EMBL" id="JANJYJ010000009">
    <property type="protein sequence ID" value="KAK3189374.1"/>
    <property type="molecule type" value="Genomic_DNA"/>
</dbReference>
<gene>
    <name evidence="2" type="ORF">Dsin_028935</name>
</gene>
<protein>
    <recommendedName>
        <fullName evidence="1">RNase H type-1 domain-containing protein</fullName>
    </recommendedName>
</protein>
<accession>A0AAD9ZS36</accession>
<comment type="caution">
    <text evidence="2">The sequence shown here is derived from an EMBL/GenBank/DDBJ whole genome shotgun (WGS) entry which is preliminary data.</text>
</comment>
<evidence type="ECO:0000313" key="3">
    <source>
        <dbReference type="Proteomes" id="UP001281410"/>
    </source>
</evidence>
<evidence type="ECO:0000313" key="2">
    <source>
        <dbReference type="EMBL" id="KAK3189374.1"/>
    </source>
</evidence>
<evidence type="ECO:0000259" key="1">
    <source>
        <dbReference type="Pfam" id="PF13456"/>
    </source>
</evidence>
<dbReference type="AlphaFoldDB" id="A0AAD9ZS36"/>
<keyword evidence="3" id="KW-1185">Reference proteome</keyword>
<sequence>MRNCVNNLLILRRFGLSGPPGIAPVIRSVVWSPPVPGWIKVFAFEAKFLTASLAINYAWNLGWHKIWLESDSSYIVQLLSIRSDQVTWRVRQAWQRCIYQISHMEF</sequence>
<name>A0AAD9ZS36_9ROSI</name>
<feature type="domain" description="RNase H type-1" evidence="1">
    <location>
        <begin position="45"/>
        <end position="102"/>
    </location>
</feature>
<dbReference type="GO" id="GO:0003676">
    <property type="term" value="F:nucleic acid binding"/>
    <property type="evidence" value="ECO:0007669"/>
    <property type="project" value="InterPro"/>
</dbReference>
<reference evidence="2" key="1">
    <citation type="journal article" date="2023" name="Plant J.">
        <title>Genome sequences and population genomics provide insights into the demographic history, inbreeding, and mutation load of two 'living fossil' tree species of Dipteronia.</title>
        <authorList>
            <person name="Feng Y."/>
            <person name="Comes H.P."/>
            <person name="Chen J."/>
            <person name="Zhu S."/>
            <person name="Lu R."/>
            <person name="Zhang X."/>
            <person name="Li P."/>
            <person name="Qiu J."/>
            <person name="Olsen K.M."/>
            <person name="Qiu Y."/>
        </authorList>
    </citation>
    <scope>NUCLEOTIDE SEQUENCE</scope>
    <source>
        <strain evidence="2">NBL</strain>
    </source>
</reference>
<organism evidence="2 3">
    <name type="scientific">Dipteronia sinensis</name>
    <dbReference type="NCBI Taxonomy" id="43782"/>
    <lineage>
        <taxon>Eukaryota</taxon>
        <taxon>Viridiplantae</taxon>
        <taxon>Streptophyta</taxon>
        <taxon>Embryophyta</taxon>
        <taxon>Tracheophyta</taxon>
        <taxon>Spermatophyta</taxon>
        <taxon>Magnoliopsida</taxon>
        <taxon>eudicotyledons</taxon>
        <taxon>Gunneridae</taxon>
        <taxon>Pentapetalae</taxon>
        <taxon>rosids</taxon>
        <taxon>malvids</taxon>
        <taxon>Sapindales</taxon>
        <taxon>Sapindaceae</taxon>
        <taxon>Hippocastanoideae</taxon>
        <taxon>Acereae</taxon>
        <taxon>Dipteronia</taxon>
    </lineage>
</organism>
<proteinExistence type="predicted"/>
<dbReference type="Proteomes" id="UP001281410">
    <property type="component" value="Unassembled WGS sequence"/>
</dbReference>
<dbReference type="Pfam" id="PF13456">
    <property type="entry name" value="RVT_3"/>
    <property type="match status" value="1"/>
</dbReference>
<dbReference type="GO" id="GO:0004523">
    <property type="term" value="F:RNA-DNA hybrid ribonuclease activity"/>
    <property type="evidence" value="ECO:0007669"/>
    <property type="project" value="InterPro"/>
</dbReference>
<dbReference type="InterPro" id="IPR002156">
    <property type="entry name" value="RNaseH_domain"/>
</dbReference>